<organism evidence="4 5">
    <name type="scientific">Rhodococcus opacus</name>
    <name type="common">Nocardia opaca</name>
    <dbReference type="NCBI Taxonomy" id="37919"/>
    <lineage>
        <taxon>Bacteria</taxon>
        <taxon>Bacillati</taxon>
        <taxon>Actinomycetota</taxon>
        <taxon>Actinomycetes</taxon>
        <taxon>Mycobacteriales</taxon>
        <taxon>Nocardiaceae</taxon>
        <taxon>Rhodococcus</taxon>
    </lineage>
</organism>
<evidence type="ECO:0000259" key="3">
    <source>
        <dbReference type="Pfam" id="PF07883"/>
    </source>
</evidence>
<dbReference type="CDD" id="cd06992">
    <property type="entry name" value="cupin_GDO-like_C"/>
    <property type="match status" value="1"/>
</dbReference>
<dbReference type="GO" id="GO:0051213">
    <property type="term" value="F:dioxygenase activity"/>
    <property type="evidence" value="ECO:0007669"/>
    <property type="project" value="UniProtKB-KW"/>
</dbReference>
<dbReference type="AlphaFoldDB" id="A0A076EKB5"/>
<protein>
    <submittedName>
        <fullName evidence="4">Gentisate 1,2-dioxygenase</fullName>
    </submittedName>
</protein>
<dbReference type="InterPro" id="IPR011051">
    <property type="entry name" value="RmlC_Cupin_sf"/>
</dbReference>
<name>A0A076EKB5_RHOOP</name>
<dbReference type="InterPro" id="IPR013096">
    <property type="entry name" value="Cupin_2"/>
</dbReference>
<reference evidence="4 5" key="1">
    <citation type="submission" date="2014-07" db="EMBL/GenBank/DDBJ databases">
        <title>Genome Sequence of Rhodococcus opacus Strain R7, a Biodegrader of Mono- and Polycyclic Aromatic Hydrocarbons.</title>
        <authorList>
            <person name="Di Gennaro P."/>
            <person name="Zampolli J."/>
            <person name="Presti I."/>
            <person name="Cappelletti M."/>
            <person name="D'Ursi P."/>
            <person name="Orro A."/>
            <person name="Mezzelani A."/>
            <person name="Milanesi L."/>
        </authorList>
    </citation>
    <scope>NUCLEOTIDE SEQUENCE [LARGE SCALE GENOMIC DNA]</scope>
    <source>
        <strain evidence="4 5">R7</strain>
    </source>
</reference>
<dbReference type="eggNOG" id="COG3435">
    <property type="taxonomic scope" value="Bacteria"/>
</dbReference>
<dbReference type="SUPFAM" id="SSF51182">
    <property type="entry name" value="RmlC-like cupins"/>
    <property type="match status" value="1"/>
</dbReference>
<proteinExistence type="predicted"/>
<dbReference type="CDD" id="cd02216">
    <property type="entry name" value="cupin_GDO-like_N"/>
    <property type="match status" value="1"/>
</dbReference>
<evidence type="ECO:0000256" key="1">
    <source>
        <dbReference type="ARBA" id="ARBA00022964"/>
    </source>
</evidence>
<gene>
    <name evidence="4" type="ORF">EP51_14245</name>
</gene>
<dbReference type="PANTHER" id="PTHR41517">
    <property type="entry name" value="1,2-DIOXYGENASE PROTEIN-RELATED"/>
    <property type="match status" value="1"/>
</dbReference>
<accession>A0A076EKB5</accession>
<dbReference type="Pfam" id="PF07883">
    <property type="entry name" value="Cupin_2"/>
    <property type="match status" value="1"/>
</dbReference>
<dbReference type="Proteomes" id="UP000028488">
    <property type="component" value="Chromosome"/>
</dbReference>
<evidence type="ECO:0000313" key="5">
    <source>
        <dbReference type="Proteomes" id="UP000028488"/>
    </source>
</evidence>
<dbReference type="InterPro" id="IPR014710">
    <property type="entry name" value="RmlC-like_jellyroll"/>
</dbReference>
<keyword evidence="1 4" id="KW-0223">Dioxygenase</keyword>
<evidence type="ECO:0000313" key="4">
    <source>
        <dbReference type="EMBL" id="AII05708.1"/>
    </source>
</evidence>
<dbReference type="Gene3D" id="2.60.120.10">
    <property type="entry name" value="Jelly Rolls"/>
    <property type="match status" value="1"/>
</dbReference>
<evidence type="ECO:0000256" key="2">
    <source>
        <dbReference type="ARBA" id="ARBA00023002"/>
    </source>
</evidence>
<dbReference type="InterPro" id="IPR047183">
    <property type="entry name" value="GDO-like"/>
</dbReference>
<sequence length="355" mass="39572">MEAANSAAATEDPYVAIRELGTAPLWRYYGSVLPAEPQPSAVPYLWRYAALRPYLLRFLDELSLEEAERRVLMLINPGMVEPPATTTSLYAGLQIIGPGETAQAHRHTSNAFRYVIEGSGAYTTVNGERVHMNPGDLLLTPNWHWHDHYHEGDGPMVWLDALDYPLATNCLDINFFELYGDRSQKSSVPDDLSSRQFIHGQLSPAWEVAHTEASPVGNYPWAETARAFDAIADDAEGSAAEGVLLEYKNPLTGGPVLPTMGCRISRLRPGFRGTPIKRTSSAIYHVVQGSGVAQVGNQRLEWHDKDVFAVPPWHTFELRNDSTSQDAYLFSYTNEPVLRALGFFREELPDDTDRP</sequence>
<dbReference type="PANTHER" id="PTHR41517:SF1">
    <property type="entry name" value="CUPIN"/>
    <property type="match status" value="1"/>
</dbReference>
<feature type="domain" description="Cupin type-2" evidence="3">
    <location>
        <begin position="93"/>
        <end position="160"/>
    </location>
</feature>
<keyword evidence="2" id="KW-0560">Oxidoreductase</keyword>
<dbReference type="EMBL" id="CP008947">
    <property type="protein sequence ID" value="AII05708.1"/>
    <property type="molecule type" value="Genomic_DNA"/>
</dbReference>